<organism evidence="2 3">
    <name type="scientific">Symbiodinium pilosum</name>
    <name type="common">Dinoflagellate</name>
    <dbReference type="NCBI Taxonomy" id="2952"/>
    <lineage>
        <taxon>Eukaryota</taxon>
        <taxon>Sar</taxon>
        <taxon>Alveolata</taxon>
        <taxon>Dinophyceae</taxon>
        <taxon>Suessiales</taxon>
        <taxon>Symbiodiniaceae</taxon>
        <taxon>Symbiodinium</taxon>
    </lineage>
</organism>
<dbReference type="OrthoDB" id="1738954at2759"/>
<proteinExistence type="predicted"/>
<dbReference type="SUPFAM" id="SSF56112">
    <property type="entry name" value="Protein kinase-like (PK-like)"/>
    <property type="match status" value="1"/>
</dbReference>
<dbReference type="Proteomes" id="UP000649617">
    <property type="component" value="Unassembled WGS sequence"/>
</dbReference>
<comment type="caution">
    <text evidence="2">The sequence shown here is derived from an EMBL/GenBank/DDBJ whole genome shotgun (WGS) entry which is preliminary data.</text>
</comment>
<dbReference type="Gene3D" id="1.10.510.10">
    <property type="entry name" value="Transferase(Phosphotransferase) domain 1"/>
    <property type="match status" value="1"/>
</dbReference>
<dbReference type="PROSITE" id="PS50011">
    <property type="entry name" value="PROTEIN_KINASE_DOM"/>
    <property type="match status" value="1"/>
</dbReference>
<evidence type="ECO:0000259" key="1">
    <source>
        <dbReference type="PROSITE" id="PS50011"/>
    </source>
</evidence>
<dbReference type="InterPro" id="IPR000719">
    <property type="entry name" value="Prot_kinase_dom"/>
</dbReference>
<gene>
    <name evidence="2" type="primary">cmkA</name>
    <name evidence="2" type="ORF">SPIL2461_LOCUS4434</name>
</gene>
<dbReference type="Pfam" id="PF00069">
    <property type="entry name" value="Pkinase"/>
    <property type="match status" value="1"/>
</dbReference>
<accession>A0A812LD15</accession>
<dbReference type="AlphaFoldDB" id="A0A812LD15"/>
<evidence type="ECO:0000313" key="2">
    <source>
        <dbReference type="EMBL" id="CAE7244838.1"/>
    </source>
</evidence>
<sequence>MLGEQSHSFNLDLFGVGLILFRLLAGYAPFEPPSRFTQPEFDERYWCHVSGPCRELVAQLLSLQPAKRGTAAECLQHAWLAGLQPPEPSPEKLQELSTYGALPDTTVLFWPVNQIPSKEWQKSYANLADAAGEDEELSPTSA</sequence>
<dbReference type="GO" id="GO:0004672">
    <property type="term" value="F:protein kinase activity"/>
    <property type="evidence" value="ECO:0007669"/>
    <property type="project" value="InterPro"/>
</dbReference>
<name>A0A812LD15_SYMPI</name>
<protein>
    <submittedName>
        <fullName evidence="2">CmkA protein</fullName>
    </submittedName>
</protein>
<dbReference type="PANTHER" id="PTHR24347">
    <property type="entry name" value="SERINE/THREONINE-PROTEIN KINASE"/>
    <property type="match status" value="1"/>
</dbReference>
<evidence type="ECO:0000313" key="3">
    <source>
        <dbReference type="Proteomes" id="UP000649617"/>
    </source>
</evidence>
<dbReference type="GO" id="GO:0005524">
    <property type="term" value="F:ATP binding"/>
    <property type="evidence" value="ECO:0007669"/>
    <property type="project" value="InterPro"/>
</dbReference>
<dbReference type="EMBL" id="CAJNIZ010005814">
    <property type="protein sequence ID" value="CAE7244838.1"/>
    <property type="molecule type" value="Genomic_DNA"/>
</dbReference>
<keyword evidence="3" id="KW-1185">Reference proteome</keyword>
<reference evidence="2" key="1">
    <citation type="submission" date="2021-02" db="EMBL/GenBank/DDBJ databases">
        <authorList>
            <person name="Dougan E. K."/>
            <person name="Rhodes N."/>
            <person name="Thang M."/>
            <person name="Chan C."/>
        </authorList>
    </citation>
    <scope>NUCLEOTIDE SEQUENCE</scope>
</reference>
<dbReference type="InterPro" id="IPR011009">
    <property type="entry name" value="Kinase-like_dom_sf"/>
</dbReference>
<feature type="domain" description="Protein kinase" evidence="1">
    <location>
        <begin position="1"/>
        <end position="80"/>
    </location>
</feature>